<dbReference type="EMBL" id="MFQW01000029">
    <property type="protein sequence ID" value="OGH86190.1"/>
    <property type="molecule type" value="Genomic_DNA"/>
</dbReference>
<dbReference type="Proteomes" id="UP000178349">
    <property type="component" value="Unassembled WGS sequence"/>
</dbReference>
<feature type="coiled-coil region" evidence="1">
    <location>
        <begin position="19"/>
        <end position="46"/>
    </location>
</feature>
<reference evidence="2 3" key="1">
    <citation type="journal article" date="2016" name="Nat. Commun.">
        <title>Thousands of microbial genomes shed light on interconnected biogeochemical processes in an aquifer system.</title>
        <authorList>
            <person name="Anantharaman K."/>
            <person name="Brown C.T."/>
            <person name="Hug L.A."/>
            <person name="Sharon I."/>
            <person name="Castelle C.J."/>
            <person name="Probst A.J."/>
            <person name="Thomas B.C."/>
            <person name="Singh A."/>
            <person name="Wilkins M.J."/>
            <person name="Karaoz U."/>
            <person name="Brodie E.L."/>
            <person name="Williams K.H."/>
            <person name="Hubbard S.S."/>
            <person name="Banfield J.F."/>
        </authorList>
    </citation>
    <scope>NUCLEOTIDE SEQUENCE [LARGE SCALE GENOMIC DNA]</scope>
</reference>
<protein>
    <submittedName>
        <fullName evidence="2">Uncharacterized protein</fullName>
    </submittedName>
</protein>
<sequence length="59" mass="6890">MSEPKTSLKQKMLNVLGVKKVYEEKNDALKKKIKDVKFRIEKKKKDTKIAETLDLISKL</sequence>
<evidence type="ECO:0000313" key="2">
    <source>
        <dbReference type="EMBL" id="OGH86190.1"/>
    </source>
</evidence>
<dbReference type="AlphaFoldDB" id="A0A1F6NQY8"/>
<comment type="caution">
    <text evidence="2">The sequence shown here is derived from an EMBL/GenBank/DDBJ whole genome shotgun (WGS) entry which is preliminary data.</text>
</comment>
<organism evidence="2 3">
    <name type="scientific">Candidatus Magasanikbacteria bacterium RIFOXYC12_FULL_33_11</name>
    <dbReference type="NCBI Taxonomy" id="1798701"/>
    <lineage>
        <taxon>Bacteria</taxon>
        <taxon>Candidatus Magasanikiibacteriota</taxon>
    </lineage>
</organism>
<gene>
    <name evidence="2" type="ORF">A2493_03295</name>
</gene>
<accession>A0A1F6NQY8</accession>
<name>A0A1F6NQY8_9BACT</name>
<evidence type="ECO:0000256" key="1">
    <source>
        <dbReference type="SAM" id="Coils"/>
    </source>
</evidence>
<proteinExistence type="predicted"/>
<evidence type="ECO:0000313" key="3">
    <source>
        <dbReference type="Proteomes" id="UP000178349"/>
    </source>
</evidence>
<keyword evidence="1" id="KW-0175">Coiled coil</keyword>